<keyword evidence="1" id="KW-0547">Nucleotide-binding</keyword>
<dbReference type="SMART" id="SM00382">
    <property type="entry name" value="AAA"/>
    <property type="match status" value="2"/>
</dbReference>
<accession>W5IIZ4</accession>
<dbReference type="HOGENOM" id="CLU_000604_36_3_11"/>
<feature type="compositionally biased region" description="Low complexity" evidence="3">
    <location>
        <begin position="339"/>
        <end position="357"/>
    </location>
</feature>
<dbReference type="eggNOG" id="COG0488">
    <property type="taxonomic scope" value="Bacteria"/>
</dbReference>
<dbReference type="AlphaFoldDB" id="W5IIZ4"/>
<feature type="region of interest" description="Disordered" evidence="3">
    <location>
        <begin position="333"/>
        <end position="357"/>
    </location>
</feature>
<organism evidence="5 6">
    <name type="scientific">Scardovia inopinata F0304</name>
    <dbReference type="NCBI Taxonomy" id="641146"/>
    <lineage>
        <taxon>Bacteria</taxon>
        <taxon>Bacillati</taxon>
        <taxon>Actinomycetota</taxon>
        <taxon>Actinomycetes</taxon>
        <taxon>Bifidobacteriales</taxon>
        <taxon>Bifidobacteriaceae</taxon>
        <taxon>Scardovia</taxon>
    </lineage>
</organism>
<dbReference type="GO" id="GO:0005524">
    <property type="term" value="F:ATP binding"/>
    <property type="evidence" value="ECO:0007669"/>
    <property type="project" value="UniProtKB-KW"/>
</dbReference>
<evidence type="ECO:0000313" key="5">
    <source>
        <dbReference type="EMBL" id="EFG26806.1"/>
    </source>
</evidence>
<protein>
    <recommendedName>
        <fullName evidence="4">ABC transporter domain-containing protein</fullName>
    </recommendedName>
</protein>
<dbReference type="PROSITE" id="PS50893">
    <property type="entry name" value="ABC_TRANSPORTER_2"/>
    <property type="match status" value="2"/>
</dbReference>
<evidence type="ECO:0000259" key="4">
    <source>
        <dbReference type="PROSITE" id="PS50893"/>
    </source>
</evidence>
<dbReference type="InterPro" id="IPR003439">
    <property type="entry name" value="ABC_transporter-like_ATP-bd"/>
</dbReference>
<evidence type="ECO:0000256" key="1">
    <source>
        <dbReference type="ARBA" id="ARBA00022741"/>
    </source>
</evidence>
<dbReference type="PANTHER" id="PTHR42855">
    <property type="entry name" value="ABC TRANSPORTER ATP-BINDING SUBUNIT"/>
    <property type="match status" value="1"/>
</dbReference>
<dbReference type="Pfam" id="PF00005">
    <property type="entry name" value="ABC_tran"/>
    <property type="match status" value="2"/>
</dbReference>
<feature type="domain" description="ABC transporter" evidence="4">
    <location>
        <begin position="362"/>
        <end position="614"/>
    </location>
</feature>
<dbReference type="Proteomes" id="UP000005777">
    <property type="component" value="Unassembled WGS sequence"/>
</dbReference>
<evidence type="ECO:0000313" key="6">
    <source>
        <dbReference type="Proteomes" id="UP000005777"/>
    </source>
</evidence>
<dbReference type="Gene3D" id="3.40.50.300">
    <property type="entry name" value="P-loop containing nucleotide triphosphate hydrolases"/>
    <property type="match status" value="2"/>
</dbReference>
<keyword evidence="2" id="KW-0067">ATP-binding</keyword>
<reference evidence="5 6" key="1">
    <citation type="submission" date="2012-01" db="EMBL/GenBank/DDBJ databases">
        <title>The Genome Sequence of Scardovia inopinata F0304.</title>
        <authorList>
            <consortium name="The Broad Institute Genome Sequencing Platform"/>
            <person name="Ward D."/>
            <person name="Earl A."/>
            <person name="Feldgarden M."/>
            <person name="Gevers D."/>
            <person name="Young S."/>
            <person name="Zeng Q."/>
            <person name="Koehrsen M."/>
            <person name="Alvarado L."/>
            <person name="Berlin A.M."/>
            <person name="Borenstein D."/>
            <person name="Chapman S.B."/>
            <person name="Chen Z."/>
            <person name="Engels R."/>
            <person name="Freedman E."/>
            <person name="Gellesch M."/>
            <person name="Goldberg J."/>
            <person name="Griggs A."/>
            <person name="Gujja S."/>
            <person name="Heilman E.R."/>
            <person name="Heiman D.I."/>
            <person name="Hepburn T.A."/>
            <person name="Howarth C."/>
            <person name="Jen D."/>
            <person name="Larson L."/>
            <person name="Mehta T."/>
            <person name="Park D."/>
            <person name="Pearson M."/>
            <person name="Richards J."/>
            <person name="Roberts A."/>
            <person name="Saif S."/>
            <person name="Shea T.D."/>
            <person name="Shenoy N."/>
            <person name="Sisk P."/>
            <person name="Stolte C."/>
            <person name="Sykes S.N."/>
            <person name="Walk T."/>
            <person name="White J."/>
            <person name="Yandava C."/>
            <person name="Izard J."/>
            <person name="Baranova O.V."/>
            <person name="Blanton J.M."/>
            <person name="Tanner A.C."/>
            <person name="Dewhirst F."/>
            <person name="Haas B."/>
            <person name="Nusbaum C."/>
            <person name="Birren B."/>
        </authorList>
    </citation>
    <scope>NUCLEOTIDE SEQUENCE [LARGE SCALE GENOMIC DNA]</scope>
    <source>
        <strain evidence="5 6">F0304</strain>
    </source>
</reference>
<dbReference type="InterPro" id="IPR027417">
    <property type="entry name" value="P-loop_NTPase"/>
</dbReference>
<dbReference type="InterPro" id="IPR003593">
    <property type="entry name" value="AAA+_ATPase"/>
</dbReference>
<dbReference type="CDD" id="cd03221">
    <property type="entry name" value="ABCF_EF-3"/>
    <property type="match status" value="1"/>
</dbReference>
<evidence type="ECO:0000256" key="2">
    <source>
        <dbReference type="ARBA" id="ARBA00022840"/>
    </source>
</evidence>
<proteinExistence type="predicted"/>
<feature type="domain" description="ABC transporter" evidence="4">
    <location>
        <begin position="4"/>
        <end position="250"/>
    </location>
</feature>
<evidence type="ECO:0000256" key="3">
    <source>
        <dbReference type="SAM" id="MobiDB-lite"/>
    </source>
</evidence>
<comment type="caution">
    <text evidence="5">The sequence shown here is derived from an EMBL/GenBank/DDBJ whole genome shotgun (WGS) entry which is preliminary data.</text>
</comment>
<sequence>MSLINVSHLTFAYEGSYDNIFEDVSFQIDTNWRLGFIGRNGRGKTTFLKLLMGKYDYSGSISSHVDFIYFPFDIPDRSALTSDLIQQTISGRRSEQTEESIKSEPWKEHVEEYKEYTEYTEEYVEEQDYEPWKIEKELSLLNVDLDVLNRPFSTLSNGEQTKVLLAALFLKDRAFLLIDEPTNHLDEPTRKEVGNYLKRKKSFILVSHDRALLDECVDHILSINKTSIDIQAGNFSAWELNKKRKDAYELAQNEKLQKEVDQMKIAAVRISHWSDLKEATKIGAGDKGYVGHKAAKLMKRSKLVERHRDIAIEQKEKLLKDLERTDDLSLHPLDFPAVSSDSSGSSDGSNSSRDGQNSLDLIRVDNLSLAYGDKCLCRNLSFTLHPGERIALQGKNGSGKTSILRQICCRASALGMPGQSAPAQSEAAQSSAAQDTSVQPCRLLSGQILVADGLVISLLSQDTSFMQGNLEDFMRNKYKQERAQLGLATNYTNRNQLDLLEDGLERRIRLLVQVLRQLDFSDSQMEKNLQDFSEGQKKKFLLAVSLSQRAHVYIWDEPLNFIDILSRVQIENLIRRAQPTMIFVEHDQTFTQSVATRIVDLPPVALPDTALSAASD</sequence>
<dbReference type="SUPFAM" id="SSF52540">
    <property type="entry name" value="P-loop containing nucleoside triphosphate hydrolases"/>
    <property type="match status" value="2"/>
</dbReference>
<dbReference type="EMBL" id="ADCX01000002">
    <property type="protein sequence ID" value="EFG26806.1"/>
    <property type="molecule type" value="Genomic_DNA"/>
</dbReference>
<gene>
    <name evidence="5" type="ORF">HMPREF9020_00434</name>
</gene>
<dbReference type="PANTHER" id="PTHR42855:SF2">
    <property type="entry name" value="DRUG RESISTANCE ABC TRANSPORTER,ATP-BINDING PROTEIN"/>
    <property type="match status" value="1"/>
</dbReference>
<dbReference type="RefSeq" id="WP_006292790.1">
    <property type="nucleotide sequence ID" value="NZ_GG770225.1"/>
</dbReference>
<dbReference type="InterPro" id="IPR051309">
    <property type="entry name" value="ABCF_ATPase"/>
</dbReference>
<keyword evidence="6" id="KW-1185">Reference proteome</keyword>
<dbReference type="GO" id="GO:0016887">
    <property type="term" value="F:ATP hydrolysis activity"/>
    <property type="evidence" value="ECO:0007669"/>
    <property type="project" value="InterPro"/>
</dbReference>
<name>W5IIZ4_SCAIO</name>